<reference evidence="2" key="1">
    <citation type="submission" date="2014-10" db="EMBL/GenBank/DDBJ databases">
        <authorList>
            <person name="King R."/>
        </authorList>
    </citation>
    <scope>NUCLEOTIDE SEQUENCE [LARGE SCALE GENOMIC DNA]</scope>
    <source>
        <strain evidence="2">A3/5</strain>
    </source>
</reference>
<dbReference type="AlphaFoldDB" id="A0A2L2T1D9"/>
<keyword evidence="2" id="KW-1185">Reference proteome</keyword>
<organism evidence="1 2">
    <name type="scientific">Fusarium venenatum</name>
    <dbReference type="NCBI Taxonomy" id="56646"/>
    <lineage>
        <taxon>Eukaryota</taxon>
        <taxon>Fungi</taxon>
        <taxon>Dikarya</taxon>
        <taxon>Ascomycota</taxon>
        <taxon>Pezizomycotina</taxon>
        <taxon>Sordariomycetes</taxon>
        <taxon>Hypocreomycetidae</taxon>
        <taxon>Hypocreales</taxon>
        <taxon>Nectriaceae</taxon>
        <taxon>Fusarium</taxon>
    </lineage>
</organism>
<dbReference type="Proteomes" id="UP000245910">
    <property type="component" value="Chromosome I"/>
</dbReference>
<accession>A0A2L2T1D9</accession>
<dbReference type="EMBL" id="LN649229">
    <property type="protein sequence ID" value="CEI64374.1"/>
    <property type="molecule type" value="Genomic_DNA"/>
</dbReference>
<sequence length="127" mass="14496">MERRMEAFVEGLILVRTRLLSLFPPRLRSLLLQVERVLDAENLNDVQFRVVQEPELGPVTDSSSHPQSTHPIPSRSVYTCELNSQGGANVFDFFCHRSVVRTNGSNFEIAIYVSLRLRSTNNQCYVD</sequence>
<name>A0A2L2T1D9_9HYPO</name>
<evidence type="ECO:0000313" key="2">
    <source>
        <dbReference type="Proteomes" id="UP000245910"/>
    </source>
</evidence>
<protein>
    <submittedName>
        <fullName evidence="1">Uncharacterized protein</fullName>
    </submittedName>
</protein>
<evidence type="ECO:0000313" key="1">
    <source>
        <dbReference type="EMBL" id="CEI64374.1"/>
    </source>
</evidence>
<proteinExistence type="predicted"/>